<dbReference type="InterPro" id="IPR003903">
    <property type="entry name" value="UIM_dom"/>
</dbReference>
<organism evidence="2 3">
    <name type="scientific">Diatrype stigma</name>
    <dbReference type="NCBI Taxonomy" id="117547"/>
    <lineage>
        <taxon>Eukaryota</taxon>
        <taxon>Fungi</taxon>
        <taxon>Dikarya</taxon>
        <taxon>Ascomycota</taxon>
        <taxon>Pezizomycotina</taxon>
        <taxon>Sordariomycetes</taxon>
        <taxon>Xylariomycetidae</taxon>
        <taxon>Xylariales</taxon>
        <taxon>Diatrypaceae</taxon>
        <taxon>Diatrype</taxon>
    </lineage>
</organism>
<proteinExistence type="predicted"/>
<dbReference type="Gene3D" id="6.10.140.100">
    <property type="match status" value="1"/>
</dbReference>
<evidence type="ECO:0000256" key="1">
    <source>
        <dbReference type="SAM" id="MobiDB-lite"/>
    </source>
</evidence>
<feature type="region of interest" description="Disordered" evidence="1">
    <location>
        <begin position="34"/>
        <end position="143"/>
    </location>
</feature>
<dbReference type="SMART" id="SM00726">
    <property type="entry name" value="UIM"/>
    <property type="match status" value="8"/>
</dbReference>
<feature type="compositionally biased region" description="Polar residues" evidence="1">
    <location>
        <begin position="106"/>
        <end position="125"/>
    </location>
</feature>
<reference evidence="2 3" key="1">
    <citation type="submission" date="2024-02" db="EMBL/GenBank/DDBJ databases">
        <title>De novo assembly and annotation of 12 fungi associated with fruit tree decline syndrome in Ontario, Canada.</title>
        <authorList>
            <person name="Sulman M."/>
            <person name="Ellouze W."/>
            <person name="Ilyukhin E."/>
        </authorList>
    </citation>
    <scope>NUCLEOTIDE SEQUENCE [LARGE SCALE GENOMIC DNA]</scope>
    <source>
        <strain evidence="2 3">M11/M66-122</strain>
    </source>
</reference>
<protein>
    <submittedName>
        <fullName evidence="2">Uncharacterized protein</fullName>
    </submittedName>
</protein>
<sequence length="447" mass="49567">MAGGNEDYKQASDGERSDIEVRWLARKSDLKGFYAMKQRQKGKSRDQSPESQSQSPPQTQQRRGVQDSEEEPRRSVWKHAKRVSTDEPPRNRLEEWRARRRRQTESATISSSSYLNDSASVLTMPTSPPPSSAGPAHERDDEFEQAIQAAVHETSTGDPREDARIERAIRASVTALRKRSDTVGSGMTGSSNVSGGYSGGPHTSRTLIDSKQALPPDLPPRPSSQDLQDIQDLENITDEEYQALIEQAVQLSVLEQERHRHRDSSDEDDVDFRRVLQRSQTELTISSNEQDDEEYRMVLEASHAEYANNPNHNEDEDEALRKAIEASQAEQERQKQHGGGDGGNDDALDEELRKAIEASEREHREKLALKTEEDIVMEYVKRQSLAEQQFGRSRGKQKVGSGSGSGAGGIDEEMDEDLRAALERSRQLSGRGSGGDGAADNGGGSGS</sequence>
<name>A0AAN9V272_9PEZI</name>
<evidence type="ECO:0000313" key="2">
    <source>
        <dbReference type="EMBL" id="KAK7757057.1"/>
    </source>
</evidence>
<dbReference type="AlphaFoldDB" id="A0AAN9V272"/>
<feature type="compositionally biased region" description="Basic and acidic residues" evidence="1">
    <location>
        <begin position="350"/>
        <end position="373"/>
    </location>
</feature>
<dbReference type="Proteomes" id="UP001320420">
    <property type="component" value="Unassembled WGS sequence"/>
</dbReference>
<gene>
    <name evidence="2" type="ORF">SLS62_001075</name>
</gene>
<feature type="compositionally biased region" description="Low complexity" evidence="1">
    <location>
        <begin position="49"/>
        <end position="63"/>
    </location>
</feature>
<dbReference type="PROSITE" id="PS50330">
    <property type="entry name" value="UIM"/>
    <property type="match status" value="1"/>
</dbReference>
<accession>A0AAN9V272</accession>
<feature type="region of interest" description="Disordered" evidence="1">
    <location>
        <begin position="256"/>
        <end position="447"/>
    </location>
</feature>
<comment type="caution">
    <text evidence="2">The sequence shown here is derived from an EMBL/GenBank/DDBJ whole genome shotgun (WGS) entry which is preliminary data.</text>
</comment>
<keyword evidence="3" id="KW-1185">Reference proteome</keyword>
<feature type="compositionally biased region" description="Polar residues" evidence="1">
    <location>
        <begin position="277"/>
        <end position="288"/>
    </location>
</feature>
<feature type="compositionally biased region" description="Basic and acidic residues" evidence="1">
    <location>
        <begin position="319"/>
        <end position="335"/>
    </location>
</feature>
<feature type="region of interest" description="Disordered" evidence="1">
    <location>
        <begin position="1"/>
        <end position="20"/>
    </location>
</feature>
<feature type="compositionally biased region" description="Basic and acidic residues" evidence="1">
    <location>
        <begin position="417"/>
        <end position="426"/>
    </location>
</feature>
<feature type="region of interest" description="Disordered" evidence="1">
    <location>
        <begin position="175"/>
        <end position="226"/>
    </location>
</feature>
<feature type="compositionally biased region" description="Gly residues" evidence="1">
    <location>
        <begin position="431"/>
        <end position="447"/>
    </location>
</feature>
<dbReference type="EMBL" id="JAKJXP020000004">
    <property type="protein sequence ID" value="KAK7757057.1"/>
    <property type="molecule type" value="Genomic_DNA"/>
</dbReference>
<evidence type="ECO:0000313" key="3">
    <source>
        <dbReference type="Proteomes" id="UP001320420"/>
    </source>
</evidence>
<feature type="compositionally biased region" description="Basic and acidic residues" evidence="1">
    <location>
        <begin position="83"/>
        <end position="97"/>
    </location>
</feature>